<evidence type="ECO:0000313" key="2">
    <source>
        <dbReference type="Proteomes" id="UP000789366"/>
    </source>
</evidence>
<comment type="caution">
    <text evidence="1">The sequence shown here is derived from an EMBL/GenBank/DDBJ whole genome shotgun (WGS) entry which is preliminary data.</text>
</comment>
<evidence type="ECO:0000313" key="1">
    <source>
        <dbReference type="EMBL" id="CAG8770898.1"/>
    </source>
</evidence>
<name>A0ACA9QZX0_9GLOM</name>
<dbReference type="EMBL" id="CAJVPW010053953">
    <property type="protein sequence ID" value="CAG8770898.1"/>
    <property type="molecule type" value="Genomic_DNA"/>
</dbReference>
<keyword evidence="2" id="KW-1185">Reference proteome</keyword>
<sequence>LENDDFITITRIGVIIWTYRNSEIKMHYYWNYWNDRLEQFEFEMIKFKNFFKKWTPGRILPASNYETIYKNLDIKFGKEEKKLFKTFLEDNIREEFYLTCYGKILMKTFIELNDDKWIRFLGGSCIEKCLRDNNHLISKISLLSIIFENFDELSDSHPAFIASTLSSIGFVLPSDIITPNSSSSHLSSYGNYFHLSKTSLLDRLISNFRIYWISFQQSFQINFENFQKNNHFFRNFIVNPIVNPIIGFYSESHSSTILAIPLPSFVSYPKHYNFWKELLFPVSNPFTYSNKVEILFYQHLK</sequence>
<reference evidence="1" key="1">
    <citation type="submission" date="2021-06" db="EMBL/GenBank/DDBJ databases">
        <authorList>
            <person name="Kallberg Y."/>
            <person name="Tangrot J."/>
            <person name="Rosling A."/>
        </authorList>
    </citation>
    <scope>NUCLEOTIDE SEQUENCE</scope>
    <source>
        <strain evidence="1">28 12/20/2015</strain>
    </source>
</reference>
<gene>
    <name evidence="1" type="ORF">SPELUC_LOCUS15771</name>
</gene>
<organism evidence="1 2">
    <name type="scientific">Cetraspora pellucida</name>
    <dbReference type="NCBI Taxonomy" id="1433469"/>
    <lineage>
        <taxon>Eukaryota</taxon>
        <taxon>Fungi</taxon>
        <taxon>Fungi incertae sedis</taxon>
        <taxon>Mucoromycota</taxon>
        <taxon>Glomeromycotina</taxon>
        <taxon>Glomeromycetes</taxon>
        <taxon>Diversisporales</taxon>
        <taxon>Gigasporaceae</taxon>
        <taxon>Cetraspora</taxon>
    </lineage>
</organism>
<accession>A0ACA9QZX0</accession>
<proteinExistence type="predicted"/>
<feature type="non-terminal residue" evidence="1">
    <location>
        <position position="1"/>
    </location>
</feature>
<feature type="non-terminal residue" evidence="1">
    <location>
        <position position="301"/>
    </location>
</feature>
<dbReference type="Proteomes" id="UP000789366">
    <property type="component" value="Unassembled WGS sequence"/>
</dbReference>
<protein>
    <submittedName>
        <fullName evidence="1">2363_t:CDS:1</fullName>
    </submittedName>
</protein>